<dbReference type="PANTHER" id="PTHR33452:SF1">
    <property type="entry name" value="INNER MEMBRANE PROTEIN YPHA-RELATED"/>
    <property type="match status" value="1"/>
</dbReference>
<name>A0ABM7KUL3_9MYCO</name>
<organism evidence="9 10">
    <name type="scientific">Mycobacterium branderi</name>
    <dbReference type="NCBI Taxonomy" id="43348"/>
    <lineage>
        <taxon>Bacteria</taxon>
        <taxon>Bacillati</taxon>
        <taxon>Actinomycetota</taxon>
        <taxon>Actinomycetes</taxon>
        <taxon>Mycobacteriales</taxon>
        <taxon>Mycobacteriaceae</taxon>
        <taxon>Mycobacterium</taxon>
    </lineage>
</organism>
<accession>A0ABM7KUL3</accession>
<dbReference type="InterPro" id="IPR051907">
    <property type="entry name" value="DoxX-like_oxidoreductase"/>
</dbReference>
<sequence length="308" mass="32505">MKHRRVHQSGKSAAQIPNLDRTALTLTRVTSQSHDAPWRRPEDSEAPTPGRPATASLVDPEDDLPSATYAGDFETTTIPHYDSSNARVSSSGYGLIGASQPLPYVQPPDSGRHSVFGPPETDTPEQDERVRAAGRRGTQDLGLLILRISLGSVLIAHGLQKLFGWWGGHGLTAFKNSLSDVGYQHADVLTYVAAGGEIVAGVLLVLGLFTPLAAAGALAYLINGLIAAVSGQSDSRSFPYFLPDGHEYEITLIMVAAAVILIGPGRYGFDAGRGWARRPFIGSFAALLAGIGGGIAVWVMLNGANPLS</sequence>
<dbReference type="Pfam" id="PF07681">
    <property type="entry name" value="DoxX"/>
    <property type="match status" value="1"/>
</dbReference>
<dbReference type="EMBL" id="AP022606">
    <property type="protein sequence ID" value="BBZ14660.1"/>
    <property type="molecule type" value="Genomic_DNA"/>
</dbReference>
<evidence type="ECO:0000256" key="8">
    <source>
        <dbReference type="SAM" id="Phobius"/>
    </source>
</evidence>
<evidence type="ECO:0000256" key="6">
    <source>
        <dbReference type="ARBA" id="ARBA00023136"/>
    </source>
</evidence>
<keyword evidence="3" id="KW-1003">Cell membrane</keyword>
<dbReference type="Proteomes" id="UP000467379">
    <property type="component" value="Chromosome"/>
</dbReference>
<keyword evidence="10" id="KW-1185">Reference proteome</keyword>
<reference evidence="9 10" key="1">
    <citation type="journal article" date="2019" name="Emerg. Microbes Infect.">
        <title>Comprehensive subspecies identification of 175 nontuberculous mycobacteria species based on 7547 genomic profiles.</title>
        <authorList>
            <person name="Matsumoto Y."/>
            <person name="Kinjo T."/>
            <person name="Motooka D."/>
            <person name="Nabeya D."/>
            <person name="Jung N."/>
            <person name="Uechi K."/>
            <person name="Horii T."/>
            <person name="Iida T."/>
            <person name="Fujita J."/>
            <person name="Nakamura S."/>
        </authorList>
    </citation>
    <scope>NUCLEOTIDE SEQUENCE [LARGE SCALE GENOMIC DNA]</scope>
    <source>
        <strain evidence="9 10">JCM 12687</strain>
    </source>
</reference>
<feature type="transmembrane region" description="Helical" evidence="8">
    <location>
        <begin position="213"/>
        <end position="230"/>
    </location>
</feature>
<feature type="region of interest" description="Disordered" evidence="7">
    <location>
        <begin position="99"/>
        <end position="127"/>
    </location>
</feature>
<evidence type="ECO:0000256" key="1">
    <source>
        <dbReference type="ARBA" id="ARBA00004651"/>
    </source>
</evidence>
<dbReference type="InterPro" id="IPR032808">
    <property type="entry name" value="DoxX"/>
</dbReference>
<feature type="transmembrane region" description="Helical" evidence="8">
    <location>
        <begin position="144"/>
        <end position="168"/>
    </location>
</feature>
<keyword evidence="5 8" id="KW-1133">Transmembrane helix</keyword>
<evidence type="ECO:0000313" key="10">
    <source>
        <dbReference type="Proteomes" id="UP000467379"/>
    </source>
</evidence>
<evidence type="ECO:0000256" key="5">
    <source>
        <dbReference type="ARBA" id="ARBA00022989"/>
    </source>
</evidence>
<evidence type="ECO:0000256" key="3">
    <source>
        <dbReference type="ARBA" id="ARBA00022475"/>
    </source>
</evidence>
<evidence type="ECO:0000256" key="4">
    <source>
        <dbReference type="ARBA" id="ARBA00022692"/>
    </source>
</evidence>
<keyword evidence="4 8" id="KW-0812">Transmembrane</keyword>
<protein>
    <recommendedName>
        <fullName evidence="11">DoxX family protein</fullName>
    </recommendedName>
</protein>
<feature type="transmembrane region" description="Helical" evidence="8">
    <location>
        <begin position="281"/>
        <end position="301"/>
    </location>
</feature>
<feature type="transmembrane region" description="Helical" evidence="8">
    <location>
        <begin position="250"/>
        <end position="269"/>
    </location>
</feature>
<evidence type="ECO:0000256" key="7">
    <source>
        <dbReference type="SAM" id="MobiDB-lite"/>
    </source>
</evidence>
<evidence type="ECO:0000313" key="9">
    <source>
        <dbReference type="EMBL" id="BBZ14660.1"/>
    </source>
</evidence>
<comment type="similarity">
    <text evidence="2">Belongs to the DoxX family.</text>
</comment>
<proteinExistence type="inferred from homology"/>
<keyword evidence="6 8" id="KW-0472">Membrane</keyword>
<feature type="compositionally biased region" description="Polar residues" evidence="7">
    <location>
        <begin position="24"/>
        <end position="34"/>
    </location>
</feature>
<evidence type="ECO:0000256" key="2">
    <source>
        <dbReference type="ARBA" id="ARBA00006679"/>
    </source>
</evidence>
<feature type="region of interest" description="Disordered" evidence="7">
    <location>
        <begin position="1"/>
        <end position="70"/>
    </location>
</feature>
<comment type="subcellular location">
    <subcellularLocation>
        <location evidence="1">Cell membrane</location>
        <topology evidence="1">Multi-pass membrane protein</topology>
    </subcellularLocation>
</comment>
<evidence type="ECO:0008006" key="11">
    <source>
        <dbReference type="Google" id="ProtNLM"/>
    </source>
</evidence>
<feature type="transmembrane region" description="Helical" evidence="8">
    <location>
        <begin position="188"/>
        <end position="206"/>
    </location>
</feature>
<dbReference type="PANTHER" id="PTHR33452">
    <property type="entry name" value="OXIDOREDUCTASE CATD-RELATED"/>
    <property type="match status" value="1"/>
</dbReference>
<gene>
    <name evidence="9" type="ORF">MBRA_48550</name>
</gene>